<keyword evidence="2" id="KW-1185">Reference proteome</keyword>
<dbReference type="AlphaFoldDB" id="A0AAV4RXX1"/>
<sequence>MIIAKCLEESHLKKIALPNTRSAKCLGIFSVTTRNDFKGPLRQRNNNRSETSGELSFRAIVLSGKKQYSSREWRTVCGVTNPKALGS</sequence>
<proteinExistence type="predicted"/>
<organism evidence="1 2">
    <name type="scientific">Caerostris extrusa</name>
    <name type="common">Bark spider</name>
    <name type="synonym">Caerostris bankana</name>
    <dbReference type="NCBI Taxonomy" id="172846"/>
    <lineage>
        <taxon>Eukaryota</taxon>
        <taxon>Metazoa</taxon>
        <taxon>Ecdysozoa</taxon>
        <taxon>Arthropoda</taxon>
        <taxon>Chelicerata</taxon>
        <taxon>Arachnida</taxon>
        <taxon>Araneae</taxon>
        <taxon>Araneomorphae</taxon>
        <taxon>Entelegynae</taxon>
        <taxon>Araneoidea</taxon>
        <taxon>Araneidae</taxon>
        <taxon>Caerostris</taxon>
    </lineage>
</organism>
<evidence type="ECO:0000313" key="1">
    <source>
        <dbReference type="EMBL" id="GIY26242.1"/>
    </source>
</evidence>
<reference evidence="1 2" key="1">
    <citation type="submission" date="2021-06" db="EMBL/GenBank/DDBJ databases">
        <title>Caerostris extrusa draft genome.</title>
        <authorList>
            <person name="Kono N."/>
            <person name="Arakawa K."/>
        </authorList>
    </citation>
    <scope>NUCLEOTIDE SEQUENCE [LARGE SCALE GENOMIC DNA]</scope>
</reference>
<evidence type="ECO:0000313" key="2">
    <source>
        <dbReference type="Proteomes" id="UP001054945"/>
    </source>
</evidence>
<accession>A0AAV4RXX1</accession>
<comment type="caution">
    <text evidence="1">The sequence shown here is derived from an EMBL/GenBank/DDBJ whole genome shotgun (WGS) entry which is preliminary data.</text>
</comment>
<protein>
    <submittedName>
        <fullName evidence="1">Uncharacterized protein</fullName>
    </submittedName>
</protein>
<dbReference type="Proteomes" id="UP001054945">
    <property type="component" value="Unassembled WGS sequence"/>
</dbReference>
<dbReference type="EMBL" id="BPLR01008650">
    <property type="protein sequence ID" value="GIY26242.1"/>
    <property type="molecule type" value="Genomic_DNA"/>
</dbReference>
<gene>
    <name evidence="1" type="ORF">CEXT_202651</name>
</gene>
<name>A0AAV4RXX1_CAEEX</name>